<dbReference type="AlphaFoldDB" id="A0A081NDF0"/>
<keyword evidence="2" id="KW-1185">Reference proteome</keyword>
<dbReference type="EMBL" id="JOKH01000005">
    <property type="protein sequence ID" value="KEQ16473.1"/>
    <property type="molecule type" value="Genomic_DNA"/>
</dbReference>
<evidence type="ECO:0000313" key="2">
    <source>
        <dbReference type="Proteomes" id="UP000028073"/>
    </source>
</evidence>
<comment type="caution">
    <text evidence="1">The sequence shown here is derived from an EMBL/GenBank/DDBJ whole genome shotgun (WGS) entry which is preliminary data.</text>
</comment>
<protein>
    <submittedName>
        <fullName evidence="1">Uncharacterized protein</fullName>
    </submittedName>
</protein>
<reference evidence="1 2" key="1">
    <citation type="submission" date="2014-06" db="EMBL/GenBank/DDBJ databases">
        <title>Whole Genome Sequences of Three Symbiotic Endozoicomonas Bacteria.</title>
        <authorList>
            <person name="Neave M.J."/>
            <person name="Apprill A."/>
            <person name="Voolstra C.R."/>
        </authorList>
    </citation>
    <scope>NUCLEOTIDE SEQUENCE [LARGE SCALE GENOMIC DNA]</scope>
    <source>
        <strain evidence="1 2">DSM 25634</strain>
    </source>
</reference>
<evidence type="ECO:0000313" key="1">
    <source>
        <dbReference type="EMBL" id="KEQ16473.1"/>
    </source>
</evidence>
<proteinExistence type="predicted"/>
<name>A0A081NDF0_9GAMM</name>
<organism evidence="1 2">
    <name type="scientific">Endozoicomonas numazuensis</name>
    <dbReference type="NCBI Taxonomy" id="1137799"/>
    <lineage>
        <taxon>Bacteria</taxon>
        <taxon>Pseudomonadati</taxon>
        <taxon>Pseudomonadota</taxon>
        <taxon>Gammaproteobacteria</taxon>
        <taxon>Oceanospirillales</taxon>
        <taxon>Endozoicomonadaceae</taxon>
        <taxon>Endozoicomonas</taxon>
    </lineage>
</organism>
<dbReference type="STRING" id="1137799.GZ78_21690"/>
<sequence length="63" mass="7098">MHQSQSLGFTENHLKASVQSNDLSLHEAPIVIGHPKDNAVVWFFWLSAHRKGTLLFKSGEINK</sequence>
<accession>A0A081NDF0</accession>
<dbReference type="Proteomes" id="UP000028073">
    <property type="component" value="Unassembled WGS sequence"/>
</dbReference>
<gene>
    <name evidence="1" type="ORF">GZ78_21690</name>
</gene>